<dbReference type="EMBL" id="MNCJ02000323">
    <property type="protein sequence ID" value="KAF5795751.1"/>
    <property type="molecule type" value="Genomic_DNA"/>
</dbReference>
<protein>
    <recommendedName>
        <fullName evidence="4">Transmembrane protein</fullName>
    </recommendedName>
</protein>
<gene>
    <name evidence="2" type="ORF">HanXRQr2_Chr08g0343441</name>
</gene>
<evidence type="ECO:0000313" key="3">
    <source>
        <dbReference type="Proteomes" id="UP000215914"/>
    </source>
</evidence>
<proteinExistence type="predicted"/>
<evidence type="ECO:0008006" key="4">
    <source>
        <dbReference type="Google" id="ProtNLM"/>
    </source>
</evidence>
<reference evidence="2" key="1">
    <citation type="journal article" date="2017" name="Nature">
        <title>The sunflower genome provides insights into oil metabolism, flowering and Asterid evolution.</title>
        <authorList>
            <person name="Badouin H."/>
            <person name="Gouzy J."/>
            <person name="Grassa C.J."/>
            <person name="Murat F."/>
            <person name="Staton S.E."/>
            <person name="Cottret L."/>
            <person name="Lelandais-Briere C."/>
            <person name="Owens G.L."/>
            <person name="Carrere S."/>
            <person name="Mayjonade B."/>
            <person name="Legrand L."/>
            <person name="Gill N."/>
            <person name="Kane N.C."/>
            <person name="Bowers J.E."/>
            <person name="Hubner S."/>
            <person name="Bellec A."/>
            <person name="Berard A."/>
            <person name="Berges H."/>
            <person name="Blanchet N."/>
            <person name="Boniface M.C."/>
            <person name="Brunel D."/>
            <person name="Catrice O."/>
            <person name="Chaidir N."/>
            <person name="Claudel C."/>
            <person name="Donnadieu C."/>
            <person name="Faraut T."/>
            <person name="Fievet G."/>
            <person name="Helmstetter N."/>
            <person name="King M."/>
            <person name="Knapp S.J."/>
            <person name="Lai Z."/>
            <person name="Le Paslier M.C."/>
            <person name="Lippi Y."/>
            <person name="Lorenzon L."/>
            <person name="Mandel J.R."/>
            <person name="Marage G."/>
            <person name="Marchand G."/>
            <person name="Marquand E."/>
            <person name="Bret-Mestries E."/>
            <person name="Morien E."/>
            <person name="Nambeesan S."/>
            <person name="Nguyen T."/>
            <person name="Pegot-Espagnet P."/>
            <person name="Pouilly N."/>
            <person name="Raftis F."/>
            <person name="Sallet E."/>
            <person name="Schiex T."/>
            <person name="Thomas J."/>
            <person name="Vandecasteele C."/>
            <person name="Vares D."/>
            <person name="Vear F."/>
            <person name="Vautrin S."/>
            <person name="Crespi M."/>
            <person name="Mangin B."/>
            <person name="Burke J.M."/>
            <person name="Salse J."/>
            <person name="Munos S."/>
            <person name="Vincourt P."/>
            <person name="Rieseberg L.H."/>
            <person name="Langlade N.B."/>
        </authorList>
    </citation>
    <scope>NUCLEOTIDE SEQUENCE</scope>
    <source>
        <tissue evidence="2">Leaves</tissue>
    </source>
</reference>
<dbReference type="AlphaFoldDB" id="A0A9K3IFR6"/>
<name>A0A9K3IFR6_HELAN</name>
<evidence type="ECO:0000313" key="2">
    <source>
        <dbReference type="EMBL" id="KAF5795751.1"/>
    </source>
</evidence>
<evidence type="ECO:0000256" key="1">
    <source>
        <dbReference type="SAM" id="Phobius"/>
    </source>
</evidence>
<accession>A0A9K3IFR6</accession>
<feature type="transmembrane region" description="Helical" evidence="1">
    <location>
        <begin position="151"/>
        <end position="169"/>
    </location>
</feature>
<comment type="caution">
    <text evidence="2">The sequence shown here is derived from an EMBL/GenBank/DDBJ whole genome shotgun (WGS) entry which is preliminary data.</text>
</comment>
<organism evidence="2 3">
    <name type="scientific">Helianthus annuus</name>
    <name type="common">Common sunflower</name>
    <dbReference type="NCBI Taxonomy" id="4232"/>
    <lineage>
        <taxon>Eukaryota</taxon>
        <taxon>Viridiplantae</taxon>
        <taxon>Streptophyta</taxon>
        <taxon>Embryophyta</taxon>
        <taxon>Tracheophyta</taxon>
        <taxon>Spermatophyta</taxon>
        <taxon>Magnoliopsida</taxon>
        <taxon>eudicotyledons</taxon>
        <taxon>Gunneridae</taxon>
        <taxon>Pentapetalae</taxon>
        <taxon>asterids</taxon>
        <taxon>campanulids</taxon>
        <taxon>Asterales</taxon>
        <taxon>Asteraceae</taxon>
        <taxon>Asteroideae</taxon>
        <taxon>Heliantheae alliance</taxon>
        <taxon>Heliantheae</taxon>
        <taxon>Helianthus</taxon>
    </lineage>
</organism>
<keyword evidence="1" id="KW-0812">Transmembrane</keyword>
<feature type="transmembrane region" description="Helical" evidence="1">
    <location>
        <begin position="124"/>
        <end position="145"/>
    </location>
</feature>
<dbReference type="Proteomes" id="UP000215914">
    <property type="component" value="Unassembled WGS sequence"/>
</dbReference>
<sequence length="170" mass="18917">MGALVVFAVMRLTSSNGGEVKMWIWWPRVAKSVYKVYAWRSIPPGVVPSGHFLVKTAILRTTGGGMLEEKLRRFHENSAERRSPEKEEGVVVEKGLHMEAGGVWRRRRAGMVKRMMHKRVVSKLDWIGKMGLLVLLVVGAMTVVVGCGGDVFLRKVGLVFVVVNMVLVGM</sequence>
<keyword evidence="3" id="KW-1185">Reference proteome</keyword>
<dbReference type="Gramene" id="mRNA:HanXRQr2_Chr08g0343441">
    <property type="protein sequence ID" value="CDS:HanXRQr2_Chr08g0343441.1"/>
    <property type="gene ID" value="HanXRQr2_Chr08g0343441"/>
</dbReference>
<keyword evidence="1" id="KW-0472">Membrane</keyword>
<reference evidence="2" key="2">
    <citation type="submission" date="2020-06" db="EMBL/GenBank/DDBJ databases">
        <title>Helianthus annuus Genome sequencing and assembly Release 2.</title>
        <authorList>
            <person name="Gouzy J."/>
            <person name="Langlade N."/>
            <person name="Munos S."/>
        </authorList>
    </citation>
    <scope>NUCLEOTIDE SEQUENCE</scope>
    <source>
        <tissue evidence="2">Leaves</tissue>
    </source>
</reference>
<keyword evidence="1" id="KW-1133">Transmembrane helix</keyword>